<dbReference type="HOGENOM" id="CLU_029307_5_1_1"/>
<protein>
    <recommendedName>
        <fullName evidence="4">Integrase core domain containing protein</fullName>
    </recommendedName>
</protein>
<dbReference type="InParanoid" id="M1DR15"/>
<reference evidence="2" key="2">
    <citation type="submission" date="2015-06" db="UniProtKB">
        <authorList>
            <consortium name="EnsemblPlants"/>
        </authorList>
    </citation>
    <scope>IDENTIFICATION</scope>
    <source>
        <strain evidence="2">DM1-3 516 R44</strain>
    </source>
</reference>
<organism evidence="2 3">
    <name type="scientific">Solanum tuberosum</name>
    <name type="common">Potato</name>
    <dbReference type="NCBI Taxonomy" id="4113"/>
    <lineage>
        <taxon>Eukaryota</taxon>
        <taxon>Viridiplantae</taxon>
        <taxon>Streptophyta</taxon>
        <taxon>Embryophyta</taxon>
        <taxon>Tracheophyta</taxon>
        <taxon>Spermatophyta</taxon>
        <taxon>Magnoliopsida</taxon>
        <taxon>eudicotyledons</taxon>
        <taxon>Gunneridae</taxon>
        <taxon>Pentapetalae</taxon>
        <taxon>asterids</taxon>
        <taxon>lamiids</taxon>
        <taxon>Solanales</taxon>
        <taxon>Solanaceae</taxon>
        <taxon>Solanoideae</taxon>
        <taxon>Solaneae</taxon>
        <taxon>Solanum</taxon>
    </lineage>
</organism>
<name>M1DR15_SOLTU</name>
<feature type="compositionally biased region" description="Pro residues" evidence="1">
    <location>
        <begin position="124"/>
        <end position="133"/>
    </location>
</feature>
<dbReference type="EnsemblPlants" id="PGSC0003DMT400092994">
    <property type="protein sequence ID" value="PGSC0003DMT400092994"/>
    <property type="gene ID" value="PGSC0003DMG400042565"/>
</dbReference>
<dbReference type="Gramene" id="PGSC0003DMT400096049">
    <property type="protein sequence ID" value="PGSC0003DMT400096049"/>
    <property type="gene ID" value="PGSC0003DMG400045620"/>
</dbReference>
<sequence length="133" mass="14359">MARSKVAGRSRPSQGKTKGITINEDAAASRSKVGKLSTTGGKGKGKDKNLKLSDTSTDSDGFYRNDPNQSEREGVGSDDDDMLRTHRAERRTKKLNDPSRVKTPYPTTTTPPIPEQAMVLAPPVHGPPPKSMN</sequence>
<feature type="region of interest" description="Disordered" evidence="1">
    <location>
        <begin position="1"/>
        <end position="133"/>
    </location>
</feature>
<dbReference type="PaxDb" id="4113-PGSC0003DMT400092994"/>
<reference evidence="3" key="1">
    <citation type="journal article" date="2011" name="Nature">
        <title>Genome sequence and analysis of the tuber crop potato.</title>
        <authorList>
            <consortium name="The Potato Genome Sequencing Consortium"/>
        </authorList>
    </citation>
    <scope>NUCLEOTIDE SEQUENCE [LARGE SCALE GENOMIC DNA]</scope>
    <source>
        <strain evidence="3">cv. DM1-3 516 R44</strain>
    </source>
</reference>
<evidence type="ECO:0008006" key="4">
    <source>
        <dbReference type="Google" id="ProtNLM"/>
    </source>
</evidence>
<dbReference type="PANTHER" id="PTHR33180:SF31">
    <property type="entry name" value="POLYPROTEIN PROTEIN"/>
    <property type="match status" value="1"/>
</dbReference>
<dbReference type="EnsemblPlants" id="PGSC0003DMT400096049">
    <property type="protein sequence ID" value="PGSC0003DMT400096049"/>
    <property type="gene ID" value="PGSC0003DMG400045620"/>
</dbReference>
<dbReference type="PANTHER" id="PTHR33180">
    <property type="entry name" value="PHOTOSYSTEM II CP43 REACTION CENTER PROTEIN"/>
    <property type="match status" value="1"/>
</dbReference>
<dbReference type="AlphaFoldDB" id="M1DR15"/>
<dbReference type="Gramene" id="PGSC0003DMT400092994">
    <property type="protein sequence ID" value="PGSC0003DMT400092994"/>
    <property type="gene ID" value="PGSC0003DMG400042565"/>
</dbReference>
<accession>M1DR15</accession>
<evidence type="ECO:0000313" key="2">
    <source>
        <dbReference type="EnsemblPlants" id="PGSC0003DMT400092994"/>
    </source>
</evidence>
<dbReference type="Proteomes" id="UP000011115">
    <property type="component" value="Unassembled WGS sequence"/>
</dbReference>
<keyword evidence="3" id="KW-1185">Reference proteome</keyword>
<proteinExistence type="predicted"/>
<evidence type="ECO:0000313" key="3">
    <source>
        <dbReference type="Proteomes" id="UP000011115"/>
    </source>
</evidence>
<evidence type="ECO:0000256" key="1">
    <source>
        <dbReference type="SAM" id="MobiDB-lite"/>
    </source>
</evidence>